<dbReference type="OrthoDB" id="34584at2"/>
<comment type="caution">
    <text evidence="4">The sequence shown here is derived from an EMBL/GenBank/DDBJ whole genome shotgun (WGS) entry which is preliminary data.</text>
</comment>
<dbReference type="NCBIfam" id="TIGR01747">
    <property type="entry name" value="diampropi_NH3ly"/>
    <property type="match status" value="1"/>
</dbReference>
<dbReference type="Gene3D" id="3.40.50.1100">
    <property type="match status" value="3"/>
</dbReference>
<feature type="domain" description="Tryptophan synthase beta chain-like PALP" evidence="3">
    <location>
        <begin position="43"/>
        <end position="382"/>
    </location>
</feature>
<comment type="cofactor">
    <cofactor evidence="1">
        <name>pyridoxal 5'-phosphate</name>
        <dbReference type="ChEBI" id="CHEBI:597326"/>
    </cofactor>
</comment>
<name>A0A845QVF7_9CLOT</name>
<evidence type="ECO:0000259" key="3">
    <source>
        <dbReference type="Pfam" id="PF00291"/>
    </source>
</evidence>
<dbReference type="InterPro" id="IPR010081">
    <property type="entry name" value="DiNH2opropionate_NH3_lyase"/>
</dbReference>
<dbReference type="SUPFAM" id="SSF53686">
    <property type="entry name" value="Tryptophan synthase beta subunit-like PLP-dependent enzymes"/>
    <property type="match status" value="1"/>
</dbReference>
<organism evidence="4 5">
    <name type="scientific">Senegalia massiliensis</name>
    <dbReference type="NCBI Taxonomy" id="1720316"/>
    <lineage>
        <taxon>Bacteria</taxon>
        <taxon>Bacillati</taxon>
        <taxon>Bacillota</taxon>
        <taxon>Clostridia</taxon>
        <taxon>Eubacteriales</taxon>
        <taxon>Clostridiaceae</taxon>
        <taxon>Senegalia</taxon>
    </lineage>
</organism>
<keyword evidence="2" id="KW-0663">Pyridoxal phosphate</keyword>
<gene>
    <name evidence="4" type="primary">dpaL</name>
    <name evidence="4" type="ORF">D3Z33_03865</name>
</gene>
<keyword evidence="5" id="KW-1185">Reference proteome</keyword>
<dbReference type="RefSeq" id="WP_160196478.1">
    <property type="nucleotide sequence ID" value="NZ_QXXA01000004.1"/>
</dbReference>
<dbReference type="FunFam" id="3.40.50.1100:FF:000033">
    <property type="entry name" value="Diaminopropionate ammonia-lyase"/>
    <property type="match status" value="1"/>
</dbReference>
<dbReference type="EC" id="4.3.1.15" evidence="4"/>
<dbReference type="PANTHER" id="PTHR42937">
    <property type="match status" value="1"/>
</dbReference>
<evidence type="ECO:0000313" key="5">
    <source>
        <dbReference type="Proteomes" id="UP000467132"/>
    </source>
</evidence>
<keyword evidence="4" id="KW-0456">Lyase</keyword>
<evidence type="ECO:0000256" key="2">
    <source>
        <dbReference type="ARBA" id="ARBA00022898"/>
    </source>
</evidence>
<evidence type="ECO:0000313" key="4">
    <source>
        <dbReference type="EMBL" id="NBI05994.1"/>
    </source>
</evidence>
<dbReference type="GO" id="GO:0008838">
    <property type="term" value="F:diaminopropionate ammonia-lyase activity"/>
    <property type="evidence" value="ECO:0007669"/>
    <property type="project" value="UniProtKB-EC"/>
</dbReference>
<protein>
    <submittedName>
        <fullName evidence="4">Diaminopropionate ammonia-lyase</fullName>
        <ecNumber evidence="4">4.3.1.15</ecNumber>
    </submittedName>
</protein>
<accession>A0A845QVF7</accession>
<sequence length="406" mass="45135">MVESIKIVMNKEARKNQNKVSVKDFNLENAKNVKKFHESFDVYSKTPLARLKNLSNKLGVSEILVKDESYRFGLNAFKVLGGSYAIGNFLAQKLDVSMKDVTFNMLTKKETKEKLGDITFVTATDGNHGRGVAWAAQQLNQNAVVYMPKGSSEIRLKNIQATGAEASITDMNYDDAVRLSLDMANKYGWEIIQDTAWEGYKDIPLWIMQGYATLMLEAVEQMEEMKIEKPTHVFIQAGVGSLAGAVQGFIAAYYGEDRPITVVVEPNKADCIYRSGKNKKITNVTGDMNTIMAGLACGEPNPIGWEILNDYSDAYISCPEYIAANGMRVLGNPLNGDDRVVSGESGAVTTGIVYSILKDEDLKDLKEQLKLDENSRVLVVSTEGDTDPDYYREIVWNGVYPDKYID</sequence>
<dbReference type="CDD" id="cd00640">
    <property type="entry name" value="Trp-synth-beta_II"/>
    <property type="match status" value="1"/>
</dbReference>
<dbReference type="Pfam" id="PF00291">
    <property type="entry name" value="PALP"/>
    <property type="match status" value="1"/>
</dbReference>
<reference evidence="4 5" key="1">
    <citation type="submission" date="2018-08" db="EMBL/GenBank/DDBJ databases">
        <title>Murine metabolic-syndrome-specific gut microbial biobank.</title>
        <authorList>
            <person name="Liu C."/>
        </authorList>
    </citation>
    <scope>NUCLEOTIDE SEQUENCE [LARGE SCALE GENOMIC DNA]</scope>
    <source>
        <strain evidence="4 5">583</strain>
    </source>
</reference>
<dbReference type="InterPro" id="IPR001926">
    <property type="entry name" value="TrpB-like_PALP"/>
</dbReference>
<dbReference type="NCBIfam" id="NF006058">
    <property type="entry name" value="PRK08206.1"/>
    <property type="match status" value="1"/>
</dbReference>
<dbReference type="PANTHER" id="PTHR42937:SF1">
    <property type="entry name" value="DIAMINOPROPIONATE AMMONIA-LYASE"/>
    <property type="match status" value="1"/>
</dbReference>
<dbReference type="GO" id="GO:0030170">
    <property type="term" value="F:pyridoxal phosphate binding"/>
    <property type="evidence" value="ECO:0007669"/>
    <property type="project" value="InterPro"/>
</dbReference>
<evidence type="ECO:0000256" key="1">
    <source>
        <dbReference type="ARBA" id="ARBA00001933"/>
    </source>
</evidence>
<dbReference type="NCBIfam" id="TIGR03528">
    <property type="entry name" value="2_3_DAP_am_ly"/>
    <property type="match status" value="1"/>
</dbReference>
<proteinExistence type="predicted"/>
<dbReference type="InterPro" id="IPR019871">
    <property type="entry name" value="DiNH2propionate_NH3-lyase_sub"/>
</dbReference>
<dbReference type="EMBL" id="QXXA01000004">
    <property type="protein sequence ID" value="NBI05994.1"/>
    <property type="molecule type" value="Genomic_DNA"/>
</dbReference>
<dbReference type="InterPro" id="IPR036052">
    <property type="entry name" value="TrpB-like_PALP_sf"/>
</dbReference>
<dbReference type="AlphaFoldDB" id="A0A845QVF7"/>
<dbReference type="Proteomes" id="UP000467132">
    <property type="component" value="Unassembled WGS sequence"/>
</dbReference>
<dbReference type="GO" id="GO:1901605">
    <property type="term" value="P:alpha-amino acid metabolic process"/>
    <property type="evidence" value="ECO:0007669"/>
    <property type="project" value="UniProtKB-ARBA"/>
</dbReference>